<comment type="caution">
    <text evidence="2">The sequence shown here is derived from an EMBL/GenBank/DDBJ whole genome shotgun (WGS) entry which is preliminary data.</text>
</comment>
<gene>
    <name evidence="2" type="ORF">NG895_11345</name>
</gene>
<reference evidence="2" key="1">
    <citation type="submission" date="2022-06" db="EMBL/GenBank/DDBJ databases">
        <title>Aeoliella straminimaris, a novel planctomycete from sediments.</title>
        <authorList>
            <person name="Vitorino I.R."/>
            <person name="Lage O.M."/>
        </authorList>
    </citation>
    <scope>NUCLEOTIDE SEQUENCE</scope>
    <source>
        <strain evidence="2">ICT_H6.2</strain>
    </source>
</reference>
<dbReference type="Proteomes" id="UP001155241">
    <property type="component" value="Unassembled WGS sequence"/>
</dbReference>
<dbReference type="EMBL" id="JAMXLR010000036">
    <property type="protein sequence ID" value="MCO6044500.1"/>
    <property type="molecule type" value="Genomic_DNA"/>
</dbReference>
<keyword evidence="1" id="KW-0812">Transmembrane</keyword>
<sequence>MTDSSAPQTKLGARFSLLTLVWLITIAALGVGLYSSGRRNARLEARNNELDAENKTYRNMLGIFELEDPAKIHAIRAPSENDAPRKYRIYLPPGRKYLACYQANRIPKDGVGDHPNTSVLQPGTYLMKVKINRRFDQETGEPTRTVAVDFDIDAVDEDVNSSQSARIGISEMWNDWIVNKETGQMAYGWQDIGEKVELHEPTQPMLVYRARAHEIVVLSRDSDGQPDSYTTKQIDGPTDGFMVWIAPQEEEGDGE</sequence>
<keyword evidence="1" id="KW-1133">Transmembrane helix</keyword>
<evidence type="ECO:0000313" key="3">
    <source>
        <dbReference type="Proteomes" id="UP001155241"/>
    </source>
</evidence>
<dbReference type="RefSeq" id="WP_252852603.1">
    <property type="nucleotide sequence ID" value="NZ_JAMXLR010000036.1"/>
</dbReference>
<name>A0A9X2JFW5_9BACT</name>
<evidence type="ECO:0000256" key="1">
    <source>
        <dbReference type="SAM" id="Phobius"/>
    </source>
</evidence>
<evidence type="ECO:0000313" key="2">
    <source>
        <dbReference type="EMBL" id="MCO6044500.1"/>
    </source>
</evidence>
<proteinExistence type="predicted"/>
<accession>A0A9X2JFW5</accession>
<protein>
    <submittedName>
        <fullName evidence="2">Uncharacterized protein</fullName>
    </submittedName>
</protein>
<organism evidence="2 3">
    <name type="scientific">Aeoliella straminimaris</name>
    <dbReference type="NCBI Taxonomy" id="2954799"/>
    <lineage>
        <taxon>Bacteria</taxon>
        <taxon>Pseudomonadati</taxon>
        <taxon>Planctomycetota</taxon>
        <taxon>Planctomycetia</taxon>
        <taxon>Pirellulales</taxon>
        <taxon>Lacipirellulaceae</taxon>
        <taxon>Aeoliella</taxon>
    </lineage>
</organism>
<dbReference type="AlphaFoldDB" id="A0A9X2JFW5"/>
<keyword evidence="3" id="KW-1185">Reference proteome</keyword>
<keyword evidence="1" id="KW-0472">Membrane</keyword>
<feature type="transmembrane region" description="Helical" evidence="1">
    <location>
        <begin position="12"/>
        <end position="34"/>
    </location>
</feature>